<feature type="domain" description="AAA" evidence="1">
    <location>
        <begin position="20"/>
        <end position="149"/>
    </location>
</feature>
<dbReference type="EMBL" id="FNCP01000003">
    <property type="protein sequence ID" value="SDG42326.1"/>
    <property type="molecule type" value="Genomic_DNA"/>
</dbReference>
<evidence type="ECO:0008006" key="5">
    <source>
        <dbReference type="Google" id="ProtNLM"/>
    </source>
</evidence>
<dbReference type="PANTHER" id="PTHR33295">
    <property type="entry name" value="ATPASE"/>
    <property type="match status" value="1"/>
</dbReference>
<dbReference type="Gene3D" id="3.40.50.300">
    <property type="entry name" value="P-loop containing nucleotide triphosphate hydrolases"/>
    <property type="match status" value="1"/>
</dbReference>
<reference evidence="4" key="1">
    <citation type="submission" date="2016-10" db="EMBL/GenBank/DDBJ databases">
        <authorList>
            <person name="Varghese N."/>
            <person name="Submissions S."/>
        </authorList>
    </citation>
    <scope>NUCLEOTIDE SEQUENCE [LARGE SCALE GENOMIC DNA]</scope>
    <source>
        <strain evidence="4">DSM 8344</strain>
    </source>
</reference>
<protein>
    <recommendedName>
        <fullName evidence="5">AAA+ ATPase domain-containing protein</fullName>
    </recommendedName>
</protein>
<dbReference type="Pfam" id="PF13635">
    <property type="entry name" value="DUF4143"/>
    <property type="match status" value="1"/>
</dbReference>
<dbReference type="Pfam" id="PF13173">
    <property type="entry name" value="AAA_14"/>
    <property type="match status" value="1"/>
</dbReference>
<dbReference type="SUPFAM" id="SSF52540">
    <property type="entry name" value="P-loop containing nucleoside triphosphate hydrolases"/>
    <property type="match status" value="1"/>
</dbReference>
<feature type="domain" description="DUF4143" evidence="2">
    <location>
        <begin position="203"/>
        <end position="351"/>
    </location>
</feature>
<dbReference type="RefSeq" id="WP_092329996.1">
    <property type="nucleotide sequence ID" value="NZ_FNCP01000003.1"/>
</dbReference>
<dbReference type="AlphaFoldDB" id="A0A1G7U420"/>
<dbReference type="InterPro" id="IPR025420">
    <property type="entry name" value="DUF4143"/>
</dbReference>
<organism evidence="3 4">
    <name type="scientific">Desulfosporosinus hippei DSM 8344</name>
    <dbReference type="NCBI Taxonomy" id="1121419"/>
    <lineage>
        <taxon>Bacteria</taxon>
        <taxon>Bacillati</taxon>
        <taxon>Bacillota</taxon>
        <taxon>Clostridia</taxon>
        <taxon>Eubacteriales</taxon>
        <taxon>Desulfitobacteriaceae</taxon>
        <taxon>Desulfosporosinus</taxon>
    </lineage>
</organism>
<keyword evidence="4" id="KW-1185">Reference proteome</keyword>
<gene>
    <name evidence="3" type="ORF">SAMN05443529_10320</name>
</gene>
<evidence type="ECO:0000313" key="3">
    <source>
        <dbReference type="EMBL" id="SDG42326.1"/>
    </source>
</evidence>
<dbReference type="InterPro" id="IPR041682">
    <property type="entry name" value="AAA_14"/>
</dbReference>
<evidence type="ECO:0000313" key="4">
    <source>
        <dbReference type="Proteomes" id="UP000198656"/>
    </source>
</evidence>
<sequence length="405" mass="47422">MINRELYLEQLRSFIDKPLIKVLTGIRRSGKSSILIMIKEELKNRGVSDENIIFINFESMEYSEIDNSKSLYSYIKSNVSSKHKCYLLLDEIQEVKDWEKAINSFLVDLNVDIYITGSNSRLLSSELATYIAGRYIEINVSPLSFKEVLEFKRTLTGIEPLDIQKELVRFIRMGGFPIIHTAGYTRDDAYKIITDIYASAILRDIVQRNRIRNIELLEKIVKYVFENLGSIFSAKKVADYFKNQMRKVDIETVYNYLNALEGAFIIYRVPRYDLRGKEVLQTNEKYFIGDQGLKYAVMGYRDRDISGILENIVFLELKRKGYQVYVGKFDDKEIDFVAVKREQKVYVQVAYKLAEESTVEREFGALLSVRDHYPKYVVTMEDFWQDNIEGVKHKNLAEFLLMDEY</sequence>
<dbReference type="PANTHER" id="PTHR33295:SF20">
    <property type="entry name" value="ATPASE"/>
    <property type="match status" value="1"/>
</dbReference>
<accession>A0A1G7U420</accession>
<evidence type="ECO:0000259" key="2">
    <source>
        <dbReference type="Pfam" id="PF13635"/>
    </source>
</evidence>
<proteinExistence type="predicted"/>
<dbReference type="OrthoDB" id="9801684at2"/>
<dbReference type="STRING" id="1121419.SAMN05443529_10320"/>
<evidence type="ECO:0000259" key="1">
    <source>
        <dbReference type="Pfam" id="PF13173"/>
    </source>
</evidence>
<dbReference type="Proteomes" id="UP000198656">
    <property type="component" value="Unassembled WGS sequence"/>
</dbReference>
<dbReference type="InterPro" id="IPR027417">
    <property type="entry name" value="P-loop_NTPase"/>
</dbReference>
<name>A0A1G7U420_9FIRM</name>